<dbReference type="Proteomes" id="UP001174196">
    <property type="component" value="Unassembled WGS sequence"/>
</dbReference>
<reference evidence="1" key="1">
    <citation type="submission" date="2022-08" db="EMBL/GenBank/DDBJ databases">
        <title>Polycladomyces zharkentsis sp. nov., a novel thermophilic CMC and starch-degrading bacterium isolated from a geothermal spring in Kazakhstan.</title>
        <authorList>
            <person name="Mashzhan A."/>
            <person name="Kistaubaeva A."/>
            <person name="Javier-Lopez R."/>
            <person name="Birkeland N.-K."/>
        </authorList>
    </citation>
    <scope>NUCLEOTIDE SEQUENCE</scope>
    <source>
        <strain evidence="1">KSR 13</strain>
    </source>
</reference>
<sequence>MEIDFGIHDIPSPICTDRGIRKEILAHGLKDFFFDLSMTEQPAMAATSCFNPLIGQYQAVDQA</sequence>
<name>A0ABT8IHV4_9BACL</name>
<organism evidence="1 2">
    <name type="scientific">Polycladomyces subterraneus</name>
    <dbReference type="NCBI Taxonomy" id="1016997"/>
    <lineage>
        <taxon>Bacteria</taxon>
        <taxon>Bacillati</taxon>
        <taxon>Bacillota</taxon>
        <taxon>Bacilli</taxon>
        <taxon>Bacillales</taxon>
        <taxon>Thermoactinomycetaceae</taxon>
        <taxon>Polycladomyces</taxon>
    </lineage>
</organism>
<gene>
    <name evidence="1" type="ORF">NWF35_00205</name>
</gene>
<dbReference type="RefSeq" id="WP_301237142.1">
    <property type="nucleotide sequence ID" value="NZ_JANRHH010000003.1"/>
</dbReference>
<dbReference type="EMBL" id="JANRHH010000003">
    <property type="protein sequence ID" value="MDN4592359.1"/>
    <property type="molecule type" value="Genomic_DNA"/>
</dbReference>
<comment type="caution">
    <text evidence="1">The sequence shown here is derived from an EMBL/GenBank/DDBJ whole genome shotgun (WGS) entry which is preliminary data.</text>
</comment>
<accession>A0ABT8IHV4</accession>
<keyword evidence="2" id="KW-1185">Reference proteome</keyword>
<evidence type="ECO:0000313" key="1">
    <source>
        <dbReference type="EMBL" id="MDN4592359.1"/>
    </source>
</evidence>
<protein>
    <submittedName>
        <fullName evidence="1">Uncharacterized protein</fullName>
    </submittedName>
</protein>
<evidence type="ECO:0000313" key="2">
    <source>
        <dbReference type="Proteomes" id="UP001174196"/>
    </source>
</evidence>
<proteinExistence type="predicted"/>